<organism evidence="4 5">
    <name type="scientific">Spirosoma pollinicola</name>
    <dbReference type="NCBI Taxonomy" id="2057025"/>
    <lineage>
        <taxon>Bacteria</taxon>
        <taxon>Pseudomonadati</taxon>
        <taxon>Bacteroidota</taxon>
        <taxon>Cytophagia</taxon>
        <taxon>Cytophagales</taxon>
        <taxon>Cytophagaceae</taxon>
        <taxon>Spirosoma</taxon>
    </lineage>
</organism>
<dbReference type="InterPro" id="IPR029063">
    <property type="entry name" value="SAM-dependent_MTases_sf"/>
</dbReference>
<keyword evidence="2 4" id="KW-0808">Transferase</keyword>
<accession>A0A2K8YXP6</accession>
<dbReference type="InterPro" id="IPR041698">
    <property type="entry name" value="Methyltransf_25"/>
</dbReference>
<sequence length="246" mass="28266">MTKLYSDLAYLYDAMYQTFIDYDKEFDLYADLLKQHRVASVLEIGCGSGHLAKRFTDRQYDYRGMDISTQMLAIARQRCPTAQFECADMRTFTTDRLFDAVIITARSISYVVHNQDILSTFRHVGQCLSNNGKLIFDFIDAGSFLPDMDPELLIEHRAVHDRQQYLRQSRYVPNLATGLTWDWHSAFFTESPDGQLESIATDLATLRAFLPAEIRLLLQLSGFQIIDEQVIDTYAFRTVVVVATKV</sequence>
<name>A0A2K8YXP6_9BACT</name>
<evidence type="ECO:0000313" key="5">
    <source>
        <dbReference type="Proteomes" id="UP000232883"/>
    </source>
</evidence>
<dbReference type="Proteomes" id="UP000232883">
    <property type="component" value="Chromosome"/>
</dbReference>
<evidence type="ECO:0000313" key="4">
    <source>
        <dbReference type="EMBL" id="AUD02393.1"/>
    </source>
</evidence>
<dbReference type="CDD" id="cd02440">
    <property type="entry name" value="AdoMet_MTases"/>
    <property type="match status" value="1"/>
</dbReference>
<protein>
    <submittedName>
        <fullName evidence="4">Class I SAM-dependent methyltransferase</fullName>
    </submittedName>
</protein>
<dbReference type="EMBL" id="CP025096">
    <property type="protein sequence ID" value="AUD02393.1"/>
    <property type="molecule type" value="Genomic_DNA"/>
</dbReference>
<dbReference type="OrthoDB" id="9760689at2"/>
<dbReference type="GO" id="GO:0032259">
    <property type="term" value="P:methylation"/>
    <property type="evidence" value="ECO:0007669"/>
    <property type="project" value="UniProtKB-KW"/>
</dbReference>
<dbReference type="Gene3D" id="2.20.130.10">
    <property type="entry name" value="CAC2371-like domains"/>
    <property type="match status" value="1"/>
</dbReference>
<proteinExistence type="predicted"/>
<evidence type="ECO:0000259" key="3">
    <source>
        <dbReference type="Pfam" id="PF13649"/>
    </source>
</evidence>
<feature type="domain" description="Methyltransferase" evidence="3">
    <location>
        <begin position="41"/>
        <end position="132"/>
    </location>
</feature>
<dbReference type="GO" id="GO:0008168">
    <property type="term" value="F:methyltransferase activity"/>
    <property type="evidence" value="ECO:0007669"/>
    <property type="project" value="UniProtKB-KW"/>
</dbReference>
<keyword evidence="1 4" id="KW-0489">Methyltransferase</keyword>
<gene>
    <name evidence="4" type="ORF">CWM47_11490</name>
</gene>
<reference evidence="4 5" key="1">
    <citation type="submission" date="2017-11" db="EMBL/GenBank/DDBJ databases">
        <title>Taxonomic description and genome sequences of Spirosoma HA7 sp. nov., isolated from pollen microhabitat of Corylus avellana.</title>
        <authorList>
            <person name="Ambika Manirajan B."/>
            <person name="Suarez C."/>
            <person name="Ratering S."/>
            <person name="Geissler-Plaum R."/>
            <person name="Cardinale M."/>
            <person name="Sylvia S."/>
        </authorList>
    </citation>
    <scope>NUCLEOTIDE SEQUENCE [LARGE SCALE GENOMIC DNA]</scope>
    <source>
        <strain evidence="4 5">HA7</strain>
    </source>
</reference>
<dbReference type="KEGG" id="spir:CWM47_11490"/>
<evidence type="ECO:0000256" key="2">
    <source>
        <dbReference type="ARBA" id="ARBA00022679"/>
    </source>
</evidence>
<dbReference type="AlphaFoldDB" id="A0A2K8YXP6"/>
<keyword evidence="5" id="KW-1185">Reference proteome</keyword>
<dbReference type="PANTHER" id="PTHR43861:SF1">
    <property type="entry name" value="TRANS-ACONITATE 2-METHYLTRANSFERASE"/>
    <property type="match status" value="1"/>
</dbReference>
<dbReference type="SUPFAM" id="SSF53335">
    <property type="entry name" value="S-adenosyl-L-methionine-dependent methyltransferases"/>
    <property type="match status" value="1"/>
</dbReference>
<dbReference type="RefSeq" id="WP_100988110.1">
    <property type="nucleotide sequence ID" value="NZ_CP025096.1"/>
</dbReference>
<dbReference type="Pfam" id="PF13649">
    <property type="entry name" value="Methyltransf_25"/>
    <property type="match status" value="1"/>
</dbReference>
<evidence type="ECO:0000256" key="1">
    <source>
        <dbReference type="ARBA" id="ARBA00022603"/>
    </source>
</evidence>
<dbReference type="Gene3D" id="3.40.50.150">
    <property type="entry name" value="Vaccinia Virus protein VP39"/>
    <property type="match status" value="1"/>
</dbReference>
<dbReference type="PANTHER" id="PTHR43861">
    <property type="entry name" value="TRANS-ACONITATE 2-METHYLTRANSFERASE-RELATED"/>
    <property type="match status" value="1"/>
</dbReference>